<sequence>MIHRILFDRSPVYTALADKLKARIYIAATLYPLYENAIRGGAECNASLDSSLDSSAQPTIQALAKTNLLEPSSPLFAPIDTLESTLFATNICPYLPKLYGIYKSFDEIDFAHLPQAFAIKTNHDCGGVVLVPNKQEFLSDQARFEDARSKIQQHLATNFYTLFREWHYKDIEPRVFIEELLGASSPANTAPNAESIADSSAKTFENNDFHNKIAQNLESYKAPIDYKCHTFGDKISHITAILDKFTNQTEIAMDTNWRKMPFDFEKRASNPPAKPHNLALIINIAQSLASPFSYVRVDLYLIDNTAIVGELTFTPTGGTEKFTPNEWDRKLGDLWR</sequence>
<dbReference type="InterPro" id="IPR029465">
    <property type="entry name" value="ATPgrasp_TupA"/>
</dbReference>
<organism evidence="1 2">
    <name type="scientific">Helicobacter canis</name>
    <dbReference type="NCBI Taxonomy" id="29419"/>
    <lineage>
        <taxon>Bacteria</taxon>
        <taxon>Pseudomonadati</taxon>
        <taxon>Campylobacterota</taxon>
        <taxon>Epsilonproteobacteria</taxon>
        <taxon>Campylobacterales</taxon>
        <taxon>Helicobacteraceae</taxon>
        <taxon>Helicobacter</taxon>
    </lineage>
</organism>
<dbReference type="Pfam" id="PF14305">
    <property type="entry name" value="ATPgrasp_TupA"/>
    <property type="match status" value="2"/>
</dbReference>
<comment type="caution">
    <text evidence="1">The sequence shown here is derived from an EMBL/GenBank/DDBJ whole genome shotgun (WGS) entry which is preliminary data.</text>
</comment>
<name>A0A5M9QQB7_9HELI</name>
<dbReference type="GO" id="GO:0016740">
    <property type="term" value="F:transferase activity"/>
    <property type="evidence" value="ECO:0007669"/>
    <property type="project" value="UniProtKB-KW"/>
</dbReference>
<protein>
    <submittedName>
        <fullName evidence="1">Glycosyl transferase</fullName>
    </submittedName>
</protein>
<dbReference type="AlphaFoldDB" id="A0A5M9QQB7"/>
<dbReference type="Proteomes" id="UP000323707">
    <property type="component" value="Unassembled WGS sequence"/>
</dbReference>
<proteinExistence type="predicted"/>
<accession>A0A5M9QQB7</accession>
<reference evidence="1 2" key="1">
    <citation type="submission" date="2019-09" db="EMBL/GenBank/DDBJ databases">
        <title>Draft genome sequence of various Type strains from the CCUG.</title>
        <authorList>
            <person name="Pineiro-Iglesias B."/>
            <person name="Tunovic T."/>
            <person name="Unosson C."/>
            <person name="Inganas E."/>
            <person name="Ohlen M."/>
            <person name="Cardew S."/>
            <person name="Jensie-Markopoulos S."/>
            <person name="Salva-Serra F."/>
            <person name="Jaen-Luchoro D."/>
            <person name="Karlsson R."/>
            <person name="Svensson-Stadler L."/>
            <person name="Chun J."/>
            <person name="Moore E."/>
        </authorList>
    </citation>
    <scope>NUCLEOTIDE SEQUENCE [LARGE SCALE GENOMIC DNA]</scope>
    <source>
        <strain evidence="1 2">CCUG 32756T</strain>
    </source>
</reference>
<dbReference type="EMBL" id="VXKE01000012">
    <property type="protein sequence ID" value="KAA8709892.1"/>
    <property type="molecule type" value="Genomic_DNA"/>
</dbReference>
<evidence type="ECO:0000313" key="2">
    <source>
        <dbReference type="Proteomes" id="UP000323707"/>
    </source>
</evidence>
<keyword evidence="1" id="KW-0808">Transferase</keyword>
<evidence type="ECO:0000313" key="1">
    <source>
        <dbReference type="EMBL" id="KAA8709892.1"/>
    </source>
</evidence>
<gene>
    <name evidence="1" type="ORF">F4V45_04395</name>
</gene>